<organism evidence="4">
    <name type="scientific">Candidatus Moduliflexus flocculans</name>
    <dbReference type="NCBI Taxonomy" id="1499966"/>
    <lineage>
        <taxon>Bacteria</taxon>
        <taxon>Candidatus Moduliflexota</taxon>
        <taxon>Candidatus Moduliflexia</taxon>
        <taxon>Candidatus Moduliflexales</taxon>
        <taxon>Candidatus Moduliflexaceae</taxon>
    </lineage>
</organism>
<proteinExistence type="inferred from homology"/>
<dbReference type="CDD" id="cd11316">
    <property type="entry name" value="AmyAc_bac2_AmyA"/>
    <property type="match status" value="1"/>
</dbReference>
<gene>
    <name evidence="4" type="ORF">U14_01262</name>
</gene>
<protein>
    <submittedName>
        <fullName evidence="4">Alpha amylase, putative, amy13J</fullName>
    </submittedName>
</protein>
<evidence type="ECO:0000256" key="1">
    <source>
        <dbReference type="ARBA" id="ARBA00008061"/>
    </source>
</evidence>
<name>A0A0S6VRT3_9BACT</name>
<reference evidence="4" key="1">
    <citation type="journal article" date="2015" name="PeerJ">
        <title>First genomic representation of candidate bacterial phylum KSB3 points to enhanced environmental sensing as a trigger of wastewater bulking.</title>
        <authorList>
            <person name="Sekiguchi Y."/>
            <person name="Ohashi A."/>
            <person name="Parks D.H."/>
            <person name="Yamauchi T."/>
            <person name="Tyson G.W."/>
            <person name="Hugenholtz P."/>
        </authorList>
    </citation>
    <scope>NUCLEOTIDE SEQUENCE [LARGE SCALE GENOMIC DNA]</scope>
</reference>
<dbReference type="InterPro" id="IPR045857">
    <property type="entry name" value="O16G_dom_2"/>
</dbReference>
<comment type="similarity">
    <text evidence="1">Belongs to the glycosyl hydrolase 13 family.</text>
</comment>
<dbReference type="SUPFAM" id="SSF51445">
    <property type="entry name" value="(Trans)glycosidases"/>
    <property type="match status" value="1"/>
</dbReference>
<keyword evidence="5" id="KW-1185">Reference proteome</keyword>
<feature type="domain" description="Glycosyl hydrolase family 13 catalytic" evidence="3">
    <location>
        <begin position="38"/>
        <end position="440"/>
    </location>
</feature>
<sequence length="572" mass="64324">MKKISIVSGMITLLLAFGAYADQAQTTGKWWQNAVFYEIWPRSFADSDGNGVGDFKGMTAKLDYLVELGITGIWLTPMFEAPSYHGYDFQEFYQVESDYGTMADFDEFLQETEKRGIKVIADLVLNHISTQNEWFKKSVQKIDPYTDYFVWSKEIPKGAWGKPWAPPEHPDWGYNHPDWVWIFNEERGEYYYAAFDGSQPDLNLRNPEVINELKKLAKFWIDKGFDGFRLDAIRYAIEEGPYPNQADTEATLKFWTDFNQYIKSLNPNIMLIGEVWADTGIIAKYYDQGKGIDLCFDFNFGGELMNALNAAAIEQGQFGSAGVAEGQKTLAQAMQANFNGKAKSLAPVSFYSPFLTNHDQERVMRLVGDDANRMKMAAVLLLTSVGTPFMYYGEEIGLTQTQTGDDIFKRAPMQWDESAQAGFSTGGTVWVDDGKWVPWRQDHQAWWTPMWNAEQNKAAHSVAGQQADPNSLLNLYKKLIAIRKANPEFCNVANDSIAFLETAANAYAFKRTAPDGQASVVIMNGSLAETTEATLEDLKGKTFTNLLDGQEIAFAEGKVSLAPAGFYLLKVK</sequence>
<dbReference type="Gene3D" id="3.20.20.80">
    <property type="entry name" value="Glycosidases"/>
    <property type="match status" value="1"/>
</dbReference>
<dbReference type="PANTHER" id="PTHR10357">
    <property type="entry name" value="ALPHA-AMYLASE FAMILY MEMBER"/>
    <property type="match status" value="1"/>
</dbReference>
<evidence type="ECO:0000313" key="4">
    <source>
        <dbReference type="EMBL" id="GAK50037.1"/>
    </source>
</evidence>
<dbReference type="Gene3D" id="3.90.400.10">
    <property type="entry name" value="Oligo-1,6-glucosidase, Domain 2"/>
    <property type="match status" value="1"/>
</dbReference>
<dbReference type="GO" id="GO:0009313">
    <property type="term" value="P:oligosaccharide catabolic process"/>
    <property type="evidence" value="ECO:0007669"/>
    <property type="project" value="TreeGrafter"/>
</dbReference>
<keyword evidence="2" id="KW-0732">Signal</keyword>
<evidence type="ECO:0000256" key="2">
    <source>
        <dbReference type="SAM" id="SignalP"/>
    </source>
</evidence>
<accession>A0A0S6VRT3</accession>
<feature type="chain" id="PRO_5006631432" evidence="2">
    <location>
        <begin position="22"/>
        <end position="572"/>
    </location>
</feature>
<dbReference type="InterPro" id="IPR006047">
    <property type="entry name" value="GH13_cat_dom"/>
</dbReference>
<dbReference type="SMART" id="SM00642">
    <property type="entry name" value="Aamy"/>
    <property type="match status" value="1"/>
</dbReference>
<evidence type="ECO:0000259" key="3">
    <source>
        <dbReference type="SMART" id="SM00642"/>
    </source>
</evidence>
<dbReference type="PANTHER" id="PTHR10357:SF179">
    <property type="entry name" value="NEUTRAL AND BASIC AMINO ACID TRANSPORT PROTEIN RBAT"/>
    <property type="match status" value="1"/>
</dbReference>
<dbReference type="Proteomes" id="UP000030700">
    <property type="component" value="Unassembled WGS sequence"/>
</dbReference>
<dbReference type="GO" id="GO:0004556">
    <property type="term" value="F:alpha-amylase activity"/>
    <property type="evidence" value="ECO:0007669"/>
    <property type="project" value="TreeGrafter"/>
</dbReference>
<dbReference type="InterPro" id="IPR017853">
    <property type="entry name" value="GH"/>
</dbReference>
<dbReference type="HOGENOM" id="CLU_006462_2_4_0"/>
<dbReference type="EMBL" id="DF820455">
    <property type="protein sequence ID" value="GAK50037.1"/>
    <property type="molecule type" value="Genomic_DNA"/>
</dbReference>
<dbReference type="InterPro" id="IPR013780">
    <property type="entry name" value="Glyco_hydro_b"/>
</dbReference>
<dbReference type="Pfam" id="PF00128">
    <property type="entry name" value="Alpha-amylase"/>
    <property type="match status" value="1"/>
</dbReference>
<evidence type="ECO:0000313" key="5">
    <source>
        <dbReference type="Proteomes" id="UP000030700"/>
    </source>
</evidence>
<dbReference type="SUPFAM" id="SSF51011">
    <property type="entry name" value="Glycosyl hydrolase domain"/>
    <property type="match status" value="1"/>
</dbReference>
<dbReference type="Gene3D" id="2.60.40.1180">
    <property type="entry name" value="Golgi alpha-mannosidase II"/>
    <property type="match status" value="1"/>
</dbReference>
<dbReference type="STRING" id="1499966.U14_01262"/>
<feature type="signal peptide" evidence="2">
    <location>
        <begin position="1"/>
        <end position="21"/>
    </location>
</feature>
<dbReference type="AlphaFoldDB" id="A0A0S6VRT3"/>